<dbReference type="Pfam" id="PF03403">
    <property type="entry name" value="PAF-AH_p_II"/>
    <property type="match status" value="1"/>
</dbReference>
<dbReference type="AlphaFoldDB" id="A0AAD1UCU0"/>
<keyword evidence="3" id="KW-0442">Lipid degradation</keyword>
<evidence type="ECO:0000256" key="2">
    <source>
        <dbReference type="ARBA" id="ARBA00022801"/>
    </source>
</evidence>
<evidence type="ECO:0000313" key="6">
    <source>
        <dbReference type="EMBL" id="CAI2363079.1"/>
    </source>
</evidence>
<evidence type="ECO:0000256" key="5">
    <source>
        <dbReference type="SAM" id="Phobius"/>
    </source>
</evidence>
<protein>
    <recommendedName>
        <fullName evidence="1">1-alkyl-2-acetylglycerophosphocholine esterase</fullName>
        <ecNumber evidence="1">3.1.1.47</ecNumber>
    </recommendedName>
</protein>
<sequence length="501" mass="56707">METRYFCTSFEKNVVAPGFFVAALARSGVLGDTLGSFLCCAWSMTSLAVAMCILFDWNCLDFIVSARATYAVHCFVDIIMYWGLSTIIGDYGMISLLISFGLLASLIHTSKHYVYNATGPYGVGVRDIVVKGKTTPPVCIFYPIDKEEYLQNIDNEERTHIALLDGEDAILGRVQGAIQAFEIPISKIAPRLPTSISLLTPVARDYYLYRIRAIIGSKLHKDFETGHKKLTPVIISHGISSCREHFVTLASMLASYGCIVYTLNHTDGSSIIGKDYSVKGSKHYNYNYYDRKKKVDSFGNKYEHDEFRLKFLNGRMDDIETVLDYIKDQSIKEYKHIDLDKIVSMGHSMGGMTCIEMAKKFDKDFKICISFDPYFCARHKDIEKSDDYYIKQPLALVNTYKFDYSPFMDYDQVKVHKKFITNCRAKGSKEIYDIELEDSAHLSCIDEALINTTFTNLINMIGKASTAGERLEEHGHIALSFLEKNGFLPVNTGLKPNQHLE</sequence>
<reference evidence="6" key="1">
    <citation type="submission" date="2023-07" db="EMBL/GenBank/DDBJ databases">
        <authorList>
            <consortium name="AG Swart"/>
            <person name="Singh M."/>
            <person name="Singh A."/>
            <person name="Seah K."/>
            <person name="Emmerich C."/>
        </authorList>
    </citation>
    <scope>NUCLEOTIDE SEQUENCE</scope>
    <source>
        <strain evidence="6">DP1</strain>
    </source>
</reference>
<evidence type="ECO:0000313" key="7">
    <source>
        <dbReference type="Proteomes" id="UP001295684"/>
    </source>
</evidence>
<dbReference type="SUPFAM" id="SSF53474">
    <property type="entry name" value="alpha/beta-Hydrolases"/>
    <property type="match status" value="1"/>
</dbReference>
<dbReference type="GO" id="GO:0016042">
    <property type="term" value="P:lipid catabolic process"/>
    <property type="evidence" value="ECO:0007669"/>
    <property type="project" value="UniProtKB-KW"/>
</dbReference>
<dbReference type="EC" id="3.1.1.47" evidence="1"/>
<dbReference type="GO" id="GO:0003847">
    <property type="term" value="F:1-alkyl-2-acetylglycerophosphocholine esterase activity"/>
    <property type="evidence" value="ECO:0007669"/>
    <property type="project" value="UniProtKB-EC"/>
</dbReference>
<dbReference type="PANTHER" id="PTHR10272">
    <property type="entry name" value="PLATELET-ACTIVATING FACTOR ACETYLHYDROLASE"/>
    <property type="match status" value="1"/>
</dbReference>
<name>A0AAD1UCU0_EUPCR</name>
<evidence type="ECO:0000256" key="3">
    <source>
        <dbReference type="ARBA" id="ARBA00022963"/>
    </source>
</evidence>
<dbReference type="InterPro" id="IPR029058">
    <property type="entry name" value="AB_hydrolase_fold"/>
</dbReference>
<dbReference type="PANTHER" id="PTHR10272:SF0">
    <property type="entry name" value="PLATELET-ACTIVATING FACTOR ACETYLHYDROLASE"/>
    <property type="match status" value="1"/>
</dbReference>
<evidence type="ECO:0000256" key="1">
    <source>
        <dbReference type="ARBA" id="ARBA00013201"/>
    </source>
</evidence>
<feature type="transmembrane region" description="Helical" evidence="5">
    <location>
        <begin position="88"/>
        <end position="107"/>
    </location>
</feature>
<keyword evidence="5" id="KW-1133">Transmembrane helix</keyword>
<evidence type="ECO:0000256" key="4">
    <source>
        <dbReference type="ARBA" id="ARBA00023098"/>
    </source>
</evidence>
<gene>
    <name evidence="6" type="ORF">ECRASSUSDP1_LOCUS4409</name>
</gene>
<keyword evidence="5" id="KW-0472">Membrane</keyword>
<dbReference type="EMBL" id="CAMPGE010004231">
    <property type="protein sequence ID" value="CAI2363079.1"/>
    <property type="molecule type" value="Genomic_DNA"/>
</dbReference>
<comment type="caution">
    <text evidence="6">The sequence shown here is derived from an EMBL/GenBank/DDBJ whole genome shotgun (WGS) entry which is preliminary data.</text>
</comment>
<keyword evidence="7" id="KW-1185">Reference proteome</keyword>
<keyword evidence="2" id="KW-0378">Hydrolase</keyword>
<keyword evidence="5" id="KW-0812">Transmembrane</keyword>
<dbReference type="Gene3D" id="3.40.50.1820">
    <property type="entry name" value="alpha/beta hydrolase"/>
    <property type="match status" value="1"/>
</dbReference>
<accession>A0AAD1UCU0</accession>
<feature type="transmembrane region" description="Helical" evidence="5">
    <location>
        <begin position="34"/>
        <end position="55"/>
    </location>
</feature>
<organism evidence="6 7">
    <name type="scientific">Euplotes crassus</name>
    <dbReference type="NCBI Taxonomy" id="5936"/>
    <lineage>
        <taxon>Eukaryota</taxon>
        <taxon>Sar</taxon>
        <taxon>Alveolata</taxon>
        <taxon>Ciliophora</taxon>
        <taxon>Intramacronucleata</taxon>
        <taxon>Spirotrichea</taxon>
        <taxon>Hypotrichia</taxon>
        <taxon>Euplotida</taxon>
        <taxon>Euplotidae</taxon>
        <taxon>Moneuplotes</taxon>
    </lineage>
</organism>
<proteinExistence type="predicted"/>
<keyword evidence="4" id="KW-0443">Lipid metabolism</keyword>
<dbReference type="Proteomes" id="UP001295684">
    <property type="component" value="Unassembled WGS sequence"/>
</dbReference>